<accession>A0A9P7KQB8</accession>
<evidence type="ECO:0000313" key="2">
    <source>
        <dbReference type="EMBL" id="KAG5661841.1"/>
    </source>
</evidence>
<feature type="non-terminal residue" evidence="2">
    <location>
        <position position="1"/>
    </location>
</feature>
<comment type="caution">
    <text evidence="2">The sequence shown here is derived from an EMBL/GenBank/DDBJ whole genome shotgun (WGS) entry which is preliminary data.</text>
</comment>
<dbReference type="PANTHER" id="PTHR47843:SF5">
    <property type="entry name" value="BTB_POZ DOMAIN PROTEIN"/>
    <property type="match status" value="1"/>
</dbReference>
<dbReference type="AlphaFoldDB" id="A0A9P7KQB8"/>
<dbReference type="PROSITE" id="PS50097">
    <property type="entry name" value="BTB"/>
    <property type="match status" value="1"/>
</dbReference>
<name>A0A9P7KQB8_9HYPO</name>
<dbReference type="CDD" id="cd18186">
    <property type="entry name" value="BTB_POZ_ZBTB_KLHL-like"/>
    <property type="match status" value="1"/>
</dbReference>
<feature type="domain" description="BTB" evidence="1">
    <location>
        <begin position="38"/>
        <end position="104"/>
    </location>
</feature>
<evidence type="ECO:0000259" key="1">
    <source>
        <dbReference type="PROSITE" id="PS50097"/>
    </source>
</evidence>
<dbReference type="InterPro" id="IPR000210">
    <property type="entry name" value="BTB/POZ_dom"/>
</dbReference>
<organism evidence="2 3">
    <name type="scientific">Fusarium avenaceum</name>
    <dbReference type="NCBI Taxonomy" id="40199"/>
    <lineage>
        <taxon>Eukaryota</taxon>
        <taxon>Fungi</taxon>
        <taxon>Dikarya</taxon>
        <taxon>Ascomycota</taxon>
        <taxon>Pezizomycotina</taxon>
        <taxon>Sordariomycetes</taxon>
        <taxon>Hypocreomycetidae</taxon>
        <taxon>Hypocreales</taxon>
        <taxon>Nectriaceae</taxon>
        <taxon>Fusarium</taxon>
        <taxon>Fusarium tricinctum species complex</taxon>
    </lineage>
</organism>
<keyword evidence="3" id="KW-1185">Reference proteome</keyword>
<dbReference type="Proteomes" id="UP000782241">
    <property type="component" value="Unassembled WGS sequence"/>
</dbReference>
<dbReference type="PANTHER" id="PTHR47843">
    <property type="entry name" value="BTB DOMAIN-CONTAINING PROTEIN-RELATED"/>
    <property type="match status" value="1"/>
</dbReference>
<dbReference type="Gene3D" id="3.30.710.10">
    <property type="entry name" value="Potassium Channel Kv1.1, Chain A"/>
    <property type="match status" value="1"/>
</dbReference>
<gene>
    <name evidence="2" type="ORF">KAF25_004080</name>
</gene>
<proteinExistence type="predicted"/>
<dbReference type="SUPFAM" id="SSF54695">
    <property type="entry name" value="POZ domain"/>
    <property type="match status" value="1"/>
</dbReference>
<dbReference type="InterPro" id="IPR011333">
    <property type="entry name" value="SKP1/BTB/POZ_sf"/>
</dbReference>
<evidence type="ECO:0000313" key="3">
    <source>
        <dbReference type="Proteomes" id="UP000782241"/>
    </source>
</evidence>
<reference evidence="2" key="1">
    <citation type="submission" date="2021-04" db="EMBL/GenBank/DDBJ databases">
        <title>Draft genome of Fusarium avenaceum strain F156N33, isolated from an atmospheric sample in Virginia.</title>
        <authorList>
            <person name="Yang S."/>
            <person name="Vinatzer B.A."/>
            <person name="Coleman J."/>
        </authorList>
    </citation>
    <scope>NUCLEOTIDE SEQUENCE</scope>
    <source>
        <strain evidence="2">F156N33</strain>
    </source>
</reference>
<dbReference type="EMBL" id="JAGPUO010000006">
    <property type="protein sequence ID" value="KAG5661841.1"/>
    <property type="molecule type" value="Genomic_DNA"/>
</dbReference>
<sequence>IMDARQNSTSKMVEGDMEAMGWEIYPPLPELVASGEYSDFNIRCDGQLYQLHQAIVCPQSRAIRAACSAMQGAASKTMHIEETDTFTIRYAINFLYEEDYEIDPDWVEDQARSEGAQGSVDAANNERAVKTLLAHIRVSLFAHHHEIEGLSEYSASQIKHLFASVPAHRLPAFIQRMDSCTQDLPRQWITASNIMLRIKERVQDLLAAPDFPCLDVDRRILLEIIRACVPGTRL</sequence>
<protein>
    <recommendedName>
        <fullName evidence="1">BTB domain-containing protein</fullName>
    </recommendedName>
</protein>